<gene>
    <name evidence="2" type="ORF">LCGC14_0791340</name>
</gene>
<dbReference type="SMART" id="SM00849">
    <property type="entry name" value="Lactamase_B"/>
    <property type="match status" value="1"/>
</dbReference>
<evidence type="ECO:0000259" key="1">
    <source>
        <dbReference type="SMART" id="SM00849"/>
    </source>
</evidence>
<dbReference type="Gene3D" id="3.60.15.10">
    <property type="entry name" value="Ribonuclease Z/Hydroxyacylglutathione hydrolase-like"/>
    <property type="match status" value="1"/>
</dbReference>
<accession>A0A0F9PSJ7</accession>
<dbReference type="PANTHER" id="PTHR43223:SF2">
    <property type="entry name" value="METALLO-BETA-LACTAMASE DOMAIN-CONTAINING PROTEIN"/>
    <property type="match status" value="1"/>
</dbReference>
<dbReference type="InterPro" id="IPR029228">
    <property type="entry name" value="Alkyl_sulf_dimr"/>
</dbReference>
<organism evidence="2">
    <name type="scientific">marine sediment metagenome</name>
    <dbReference type="NCBI Taxonomy" id="412755"/>
    <lineage>
        <taxon>unclassified sequences</taxon>
        <taxon>metagenomes</taxon>
        <taxon>ecological metagenomes</taxon>
    </lineage>
</organism>
<dbReference type="GO" id="GO:0018909">
    <property type="term" value="P:dodecyl sulfate metabolic process"/>
    <property type="evidence" value="ECO:0007669"/>
    <property type="project" value="TreeGrafter"/>
</dbReference>
<reference evidence="2" key="1">
    <citation type="journal article" date="2015" name="Nature">
        <title>Complex archaea that bridge the gap between prokaryotes and eukaryotes.</title>
        <authorList>
            <person name="Spang A."/>
            <person name="Saw J.H."/>
            <person name="Jorgensen S.L."/>
            <person name="Zaremba-Niedzwiedzka K."/>
            <person name="Martijn J."/>
            <person name="Lind A.E."/>
            <person name="van Eijk R."/>
            <person name="Schleper C."/>
            <person name="Guy L."/>
            <person name="Ettema T.J."/>
        </authorList>
    </citation>
    <scope>NUCLEOTIDE SEQUENCE</scope>
</reference>
<dbReference type="GO" id="GO:0018741">
    <property type="term" value="F:linear primary-alkylsulfatase activity"/>
    <property type="evidence" value="ECO:0007669"/>
    <property type="project" value="TreeGrafter"/>
</dbReference>
<dbReference type="Pfam" id="PF00753">
    <property type="entry name" value="Lactamase_B"/>
    <property type="match status" value="1"/>
</dbReference>
<dbReference type="InterPro" id="IPR036866">
    <property type="entry name" value="RibonucZ/Hydroxyglut_hydro"/>
</dbReference>
<comment type="caution">
    <text evidence="2">The sequence shown here is derived from an EMBL/GenBank/DDBJ whole genome shotgun (WGS) entry which is preliminary data.</text>
</comment>
<dbReference type="InterPro" id="IPR001279">
    <property type="entry name" value="Metallo-B-lactamas"/>
</dbReference>
<dbReference type="InterPro" id="IPR052195">
    <property type="entry name" value="Bact_Alkyl/Aryl-Sulfatase"/>
</dbReference>
<evidence type="ECO:0000313" key="2">
    <source>
        <dbReference type="EMBL" id="KKN34675.1"/>
    </source>
</evidence>
<feature type="domain" description="Metallo-beta-lactamase" evidence="1">
    <location>
        <begin position="28"/>
        <end position="217"/>
    </location>
</feature>
<dbReference type="InterPro" id="IPR038536">
    <property type="entry name" value="Alkyl/aryl-sulf_dimr_sf"/>
</dbReference>
<dbReference type="SUPFAM" id="SSF56281">
    <property type="entry name" value="Metallo-hydrolase/oxidoreductase"/>
    <property type="match status" value="1"/>
</dbReference>
<dbReference type="Gene3D" id="1.25.40.880">
    <property type="entry name" value="Alkyl sulfatase, dimerisation domain"/>
    <property type="match status" value="1"/>
</dbReference>
<sequence length="401" mass="46051">MSGIQVLRGQSVSFNNPLRDVHTATLPIAGCAWIDTEDGVVVIDTLINPAAAKKTREQIKGKVRYIIYSHGHLDHILGTNAFMDDETEVIANKYLPDRLDRYKMLAPHRAHISAVQFNIPEVVFPMNFVYPTKTFLGDMTLKLGGKTFELHTARAETDDVCWVYVPELNAAFIGDLIIGRSFPNIGNPWKPTRFALDWAKTLEKVRALNPEYVFCNGAGVMFKGEEAREALDANIEVIRNLYDQVVDFINEEVHITEMIHKVKIPDHLKDSPYLNPSYSRPEFFTFNVYRWLHGYIDNNPAHLLPRPEYEVMRELYKLIGDSEKIIKRAKTLLDQDQTQLALEVLDVLIQADPNNIEARKLRIKLLKKLATEDNCLMSRNTWVYYINKDSEFLKSKSKKVE</sequence>
<name>A0A0F9PSJ7_9ZZZZ</name>
<proteinExistence type="predicted"/>
<dbReference type="EMBL" id="LAZR01002091">
    <property type="protein sequence ID" value="KKN34675.1"/>
    <property type="molecule type" value="Genomic_DNA"/>
</dbReference>
<dbReference type="GO" id="GO:0046983">
    <property type="term" value="F:protein dimerization activity"/>
    <property type="evidence" value="ECO:0007669"/>
    <property type="project" value="InterPro"/>
</dbReference>
<dbReference type="AlphaFoldDB" id="A0A0F9PSJ7"/>
<dbReference type="PANTHER" id="PTHR43223">
    <property type="entry name" value="ALKYL/ARYL-SULFATASE"/>
    <property type="match status" value="1"/>
</dbReference>
<protein>
    <recommendedName>
        <fullName evidence="1">Metallo-beta-lactamase domain-containing protein</fullName>
    </recommendedName>
</protein>
<dbReference type="Pfam" id="PF14863">
    <property type="entry name" value="Alkyl_sulf_dimr"/>
    <property type="match status" value="1"/>
</dbReference>